<evidence type="ECO:0000256" key="5">
    <source>
        <dbReference type="ARBA" id="ARBA00022741"/>
    </source>
</evidence>
<dbReference type="InterPro" id="IPR003152">
    <property type="entry name" value="FATC_dom"/>
</dbReference>
<dbReference type="InterPro" id="IPR036940">
    <property type="entry name" value="PI3/4_kinase_cat_sf"/>
</dbReference>
<evidence type="ECO:0000256" key="1">
    <source>
        <dbReference type="ARBA" id="ARBA00011031"/>
    </source>
</evidence>
<evidence type="ECO:0000313" key="17">
    <source>
        <dbReference type="Proteomes" id="UP001634394"/>
    </source>
</evidence>
<feature type="compositionally biased region" description="Basic and acidic residues" evidence="12">
    <location>
        <begin position="1"/>
        <end position="26"/>
    </location>
</feature>
<dbReference type="Gene3D" id="3.30.1010.10">
    <property type="entry name" value="Phosphatidylinositol 3-kinase Catalytic Subunit, Chain A, domain 4"/>
    <property type="match status" value="1"/>
</dbReference>
<keyword evidence="8" id="KW-0866">Nonsense-mediated mRNA decay</keyword>
<comment type="caution">
    <text evidence="16">The sequence shown here is derived from an EMBL/GenBank/DDBJ whole genome shotgun (WGS) entry which is preliminary data.</text>
</comment>
<comment type="catalytic activity">
    <reaction evidence="9">
        <text>L-threonyl-[protein] + ATP = O-phospho-L-threonyl-[protein] + ADP + H(+)</text>
        <dbReference type="Rhea" id="RHEA:46608"/>
        <dbReference type="Rhea" id="RHEA-COMP:11060"/>
        <dbReference type="Rhea" id="RHEA-COMP:11605"/>
        <dbReference type="ChEBI" id="CHEBI:15378"/>
        <dbReference type="ChEBI" id="CHEBI:30013"/>
        <dbReference type="ChEBI" id="CHEBI:30616"/>
        <dbReference type="ChEBI" id="CHEBI:61977"/>
        <dbReference type="ChEBI" id="CHEBI:456216"/>
        <dbReference type="EC" id="2.7.11.1"/>
    </reaction>
</comment>
<dbReference type="FunFam" id="1.10.1070.11:FF:000008">
    <property type="entry name" value="serine/threonine-protein kinase SMG1 isoform X2"/>
    <property type="match status" value="1"/>
</dbReference>
<evidence type="ECO:0000256" key="10">
    <source>
        <dbReference type="ARBA" id="ARBA00048679"/>
    </source>
</evidence>
<dbReference type="Gene3D" id="1.10.1070.11">
    <property type="entry name" value="Phosphatidylinositol 3-/4-kinase, catalytic domain"/>
    <property type="match status" value="1"/>
</dbReference>
<dbReference type="InterPro" id="IPR000403">
    <property type="entry name" value="PI3/4_kinase_cat_dom"/>
</dbReference>
<evidence type="ECO:0000256" key="7">
    <source>
        <dbReference type="ARBA" id="ARBA00022840"/>
    </source>
</evidence>
<dbReference type="PROSITE" id="PS51189">
    <property type="entry name" value="FAT"/>
    <property type="match status" value="1"/>
</dbReference>
<evidence type="ECO:0000259" key="15">
    <source>
        <dbReference type="PROSITE" id="PS51190"/>
    </source>
</evidence>
<feature type="domain" description="PI3K/PI4K catalytic" evidence="13">
    <location>
        <begin position="2126"/>
        <end position="2469"/>
    </location>
</feature>
<keyword evidence="5" id="KW-0547">Nucleotide-binding</keyword>
<dbReference type="InterPro" id="IPR016024">
    <property type="entry name" value="ARM-type_fold"/>
</dbReference>
<evidence type="ECO:0000256" key="8">
    <source>
        <dbReference type="ARBA" id="ARBA00023161"/>
    </source>
</evidence>
<dbReference type="PANTHER" id="PTHR11139:SF71">
    <property type="entry name" value="SERINE_THREONINE-PROTEIN KINASE SMG1"/>
    <property type="match status" value="1"/>
</dbReference>
<dbReference type="EMBL" id="JBJQND010000005">
    <property type="protein sequence ID" value="KAL3876959.1"/>
    <property type="molecule type" value="Genomic_DNA"/>
</dbReference>
<feature type="region of interest" description="Disordered" evidence="12">
    <location>
        <begin position="1"/>
        <end position="128"/>
    </location>
</feature>
<evidence type="ECO:0000256" key="11">
    <source>
        <dbReference type="SAM" id="Coils"/>
    </source>
</evidence>
<dbReference type="SMART" id="SM00146">
    <property type="entry name" value="PI3Kc"/>
    <property type="match status" value="1"/>
</dbReference>
<dbReference type="PANTHER" id="PTHR11139">
    <property type="entry name" value="ATAXIA TELANGIECTASIA MUTATED ATM -RELATED"/>
    <property type="match status" value="1"/>
</dbReference>
<feature type="compositionally biased region" description="Low complexity" evidence="12">
    <location>
        <begin position="27"/>
        <end position="54"/>
    </location>
</feature>
<dbReference type="SUPFAM" id="SSF56112">
    <property type="entry name" value="Protein kinase-like (PK-like)"/>
    <property type="match status" value="1"/>
</dbReference>
<dbReference type="Proteomes" id="UP001634394">
    <property type="component" value="Unassembled WGS sequence"/>
</dbReference>
<evidence type="ECO:0000256" key="2">
    <source>
        <dbReference type="ARBA" id="ARBA00012513"/>
    </source>
</evidence>
<keyword evidence="11" id="KW-0175">Coiled coil</keyword>
<dbReference type="InterPro" id="IPR018936">
    <property type="entry name" value="PI3/4_kinase_CS"/>
</dbReference>
<reference evidence="16 17" key="1">
    <citation type="submission" date="2024-11" db="EMBL/GenBank/DDBJ databases">
        <title>Chromosome-level genome assembly of the freshwater bivalve Anodonta woodiana.</title>
        <authorList>
            <person name="Chen X."/>
        </authorList>
    </citation>
    <scope>NUCLEOTIDE SEQUENCE [LARGE SCALE GENOMIC DNA]</scope>
    <source>
        <strain evidence="16">MN2024</strain>
        <tissue evidence="16">Gills</tissue>
    </source>
</reference>
<feature type="domain" description="FAT" evidence="14">
    <location>
        <begin position="1535"/>
        <end position="1875"/>
    </location>
</feature>
<dbReference type="Pfam" id="PF00454">
    <property type="entry name" value="PI3_PI4_kinase"/>
    <property type="match status" value="1"/>
</dbReference>
<dbReference type="Pfam" id="PF15785">
    <property type="entry name" value="SMG1"/>
    <property type="match status" value="1"/>
</dbReference>
<feature type="coiled-coil region" evidence="11">
    <location>
        <begin position="3354"/>
        <end position="3388"/>
    </location>
</feature>
<feature type="compositionally biased region" description="Basic and acidic residues" evidence="12">
    <location>
        <begin position="3549"/>
        <end position="3560"/>
    </location>
</feature>
<gene>
    <name evidence="16" type="ORF">ACJMK2_034735</name>
</gene>
<name>A0ABD3WSM4_SINWO</name>
<organism evidence="16 17">
    <name type="scientific">Sinanodonta woodiana</name>
    <name type="common">Chinese pond mussel</name>
    <name type="synonym">Anodonta woodiana</name>
    <dbReference type="NCBI Taxonomy" id="1069815"/>
    <lineage>
        <taxon>Eukaryota</taxon>
        <taxon>Metazoa</taxon>
        <taxon>Spiralia</taxon>
        <taxon>Lophotrochozoa</taxon>
        <taxon>Mollusca</taxon>
        <taxon>Bivalvia</taxon>
        <taxon>Autobranchia</taxon>
        <taxon>Heteroconchia</taxon>
        <taxon>Palaeoheterodonta</taxon>
        <taxon>Unionida</taxon>
        <taxon>Unionoidea</taxon>
        <taxon>Unionidae</taxon>
        <taxon>Unioninae</taxon>
        <taxon>Sinanodonta</taxon>
    </lineage>
</organism>
<dbReference type="InterPro" id="IPR014009">
    <property type="entry name" value="PIK_FAT"/>
</dbReference>
<dbReference type="PROSITE" id="PS00916">
    <property type="entry name" value="PI3_4_KINASE_2"/>
    <property type="match status" value="1"/>
</dbReference>
<dbReference type="SMART" id="SM01343">
    <property type="entry name" value="FATC"/>
    <property type="match status" value="1"/>
</dbReference>
<sequence>MNDKLIEGKEKPPDSEDDDQRNHSNEGNENNGSNLNENASKVMGESSDGNSGSESKPEKQKAVEKKQETKTVPKINGIKAKEVKGRKEDEKRNVASKQVRKTDPKSSSFINRKDVESRRPDASKSFSDDSKLSSLIRKFMRESDRERRLPVLRQLKEYVQTAEGSKAAVKTADDILATLQEVFFERGGKEIKQEVALCIGLVGSAMGQEAQRFFQFIFSQTNSLMDDEVKALYLLALQETLKNDEKKQLTADLMPMVMSNTQTLLENADTPELLVAVIRVILQLANVYPHVFSSHFRDTVDILVGWHIDSTQKDSLVQLTSDSLVSFNPFWVSDISFTLTLLGQFLEDMEAYAEDISVVIGGQHINEEPSEPDEVVKISALQRVFNTVIRSLGEDFAPGKGRQISLEYIIQIFERIIHSIHSAVKCYYSEQILLATNECLCLLMAALQANVASASDTLLPFLIVQVYTDKPVSYKLILSLIGVIKKAVEVLNTQIPVAFLSQLLGHGTLLSSSRFAQNTEVRTQLMSLYHTIMGLRSVPLLEEAYRYMVGDLQQAYRVLLEESGQAIDLVIIDPNPFEDVQYSARDAEAACIFSLCVLAEIGNTKNNIIGMWALSPGLFDLLTQQLNLTEIGISQHFPAVHYSILYSLYSHCTRHGSFLSSSSLLTQNTVLEGSVLANVNPTTSGNFSRVLTVLTQVLMQDTTPFDSRCLCLKWVSEIVQYLQTNQNVFTTKEFMTLIKSLHQTGYDQDPTVTLCVNQSLQNIYKNPISFPPQLYKGCMKLCMFKLPENNKAVREAYFALLKLLPINILVTSQSTSPYLFDEEQENCTLESAKGSKATWLARKSHMSRIPLGTFHSHNFRQVIAFILHSVLPRRYGSQNWLEAMFFSSQRSSDKLDWRQNDYPQLEKHLCGNSTLQWFWATWEAAQFCVLSKLRTPLGKPQETFTSIEAVIKFFASEIKSPLMEEETTKKGDKGDEFTTHLRVRVLLQFMENLEKLLYNAYEGCAVVIPAAPKMVRTFFRTNKGTCLEWLSRIRLNLIAVALHNGLPSMAVRQAAEMLREMKEGKKTQGPEFDQVALYMVQGLCALQEPESIQGVYTWCKDVTGRKMTWIKTAVEKASGRYESAAKEYQESVRLILQLDEGIASKDGKPDSPRDSVDGNNKLSLDLAGSKKIMGILCKQGQDPSSTATNSLPQQLFSKFNYIINEVTDCYLRLNDWEAVMDWQETLAEYRTQTEVNLPPAAFNLNVDMCYIKALAAFDIDEFNEAQVQLELVPGGSLSDVGKPCYHRSLWRPSDKVQYAQRQFIRVATFLQTHQPTSKMLDIIKCLKEAECLSESVLRVEAMDWPILISPDKRMALTLLAVLRKQLEDKRGKTHLLPLCDPRSLLNDEGGAHQEVSTYMQALQHVHLQQIISGGDKKTELESQILQLQLATASLGRKQHNFELAEHYLLTQASTLLSLRAENGLYTMPDSLHVALTSLRVTTNGISQLEIIRVEREGAKLLHCMGQSREAVDILCSSVLGYINSDVQSTFHEQNMIATCSELCARSLLTLVKWLQLDHKMLSSLASQLTVNSGQGDYNNVSFSANAARSIQLLLELEESGVKKSQGLVVEGILDMKIGDSPILSDSDGVIGRLLHLSTMEAQTLPKAWFSLANWCYKWGRKAVDNASHGCVELYPEEKLSILSLLPKGTSGEETETVLSILSQIHSGISSEEDISDQDQSQYDDGAETTRRQLLASCLPLQIASDDCVERLLNVWRGVVQRVYYYYQLSAKSYFTFLHLNGGIQTEISSNEDCNVIATLRILRLLVKHAWELRNVLEHGLAVTPTAPWKGIIPQLFSRLSHPELYVRQSISDLLCRVAEDAPHLIVYPAVVGMSTTKVDSKDQEQSGMLNNYLVDSSTYVDGEEGEDPPSQEEEEEGDVMDESSQRMLQNCLTVIVETLANNNPRMISDVKQLIQELRRITLLWDELWLGTLNQQHQDVMRRISQLENEIKKVNTNISLSKEEKTTIIREKHKTIFKTTVYTMEKLAEITSQPPDTPHEKWFQDTYGELIKNALEKLKKPFNPGHPHASWHPFKQIHVSLQQRAQKRSSLILRMDSISPKLEALRNTVIAMPGLGTSGQVVTVESVSNTVQILPTKTKPKKLVFKGSDGKRYPYLFKGLEDLHLDERIMQLLNIVNNMLASANKSCHQLYRARHYSVTPLGPRSGLIQWVDGATALFSLYKRWQQREATAQLLKMQGTNATTTTQPSIPRPSEIYYNKLTPLLREKGIKDLDNRKDWPLSVLRRVLEELIAETPSDLLARELWCSSTGPNEWWCMTQTYSRSTAVMSMIGYIIGLGDRHLDNVLVDLATGEVIHIDYNVCFEKGKGLRVPEKVPFRLTHNIETALGVTGVEGTFRIASEQVIKTMRKGRETLLTLLEAFVYDPLVDWTTGNEAGYTGAFYGGGLSIMNNSVDMRQNKRDLEREITLSMFSIRVAEMRVAWQQNRDEIMEVLPKLQGQLQVWTQKVSEYFNRLNSQESLQELKALLTESSGAHPQHQLYSLSDRYKEYAIVKDTQDAVHKLVEEKINEHSHWQKLHQHVVQSLQTSVFQRMCTDIANSPNLGTPSFSAAKEFLQGAGQGQIIAQCEQVEEEMATSLQLQRSNLRRAIDVIHTYATIVSQFGISFAEQSRTSHYLHWLHEIIFDFTADSCAKIINEFHELYGEPHFSQAKVQLVVSTETRLKAILSDINGKLIKLLDRRSQEAAEASLLELQVREGKGAIDIFVQDNGDYGVNSLIGVISTALCALNKRYLQMEGAAAGAGDRLMDLTSRDGDWFLDELCSMSGNVMQFLDMLKTSTQIWQDDTFQNLHKAIFATHHVYIALQELNINYRTIILPEALKAIQSQDVSVCAALTRLETILADVGIPLDTVLTQLEMQHRNAIMGMVGENSEIMSLVRKMQAAFAELVEGQSQDSSNMTPGLMLLMGFNGLFARLDDEFTELMDSMDFIQVPDAWRKVDLVREAKSMQLSSFTSTTRNLLSSLFFVKRLQLMQDFFRMCTQFAAAIQGLDGGNCFDDEQLSRPVKKFIAEYVRKQVIGFPSQILGYILCVSIKTMGLNVTAEIDLKDVGAENKVPLEDLCKKAVNSCLSIGKFQHIHLTQASSLTSSQDAVWRRLDLTRRLDSNIELLKTCLHRTQLQLTRLQWVHEDIFLQASGHSHNQMMPNRTTVMSEIKKCMQTLSGQESGLSTCQAHYLQLESSIIQRLRWAAGANPSLNLVLQSFEEASTIRKQVAEEDSKHVQDIINLCQGILHLEALRTRTPEALNSDTSFLALINQCNESCMLTASADCCVSDQEIELVNIMPLEGGQTSDLAWIKSALKEVNSQIKDTDKKVISLKEEMDSAKEEINNEVQIIKTLLTTHHKSMSDVRAILKSLAKQEEQERGEQINPNGIREYLNLYKNFSENITTALKMVVSDDITKDGILEANSILDALKEQIPQIYDTMLEMAPPLQTEEKLDDPVQLSFATALKKPGQTGDDNLRRTFFLQKDLVSITPPGSPQAGHHQSKVGTPNIRKSEKISRDPKTGKAIQERNSYAVGVWRRVKMKLDGRDPDPNKRLSAAEQVDYVIKEATHLDNLAVLYEGWTPWV</sequence>
<keyword evidence="3" id="KW-0723">Serine/threonine-protein kinase</keyword>
<accession>A0ABD3WSM4</accession>
<dbReference type="CDD" id="cd05170">
    <property type="entry name" value="PIKKc_SMG1"/>
    <property type="match status" value="1"/>
</dbReference>
<feature type="compositionally biased region" description="Basic and acidic residues" evidence="12">
    <location>
        <begin position="55"/>
        <end position="71"/>
    </location>
</feature>
<proteinExistence type="inferred from homology"/>
<evidence type="ECO:0000256" key="6">
    <source>
        <dbReference type="ARBA" id="ARBA00022777"/>
    </source>
</evidence>
<feature type="region of interest" description="Disordered" evidence="12">
    <location>
        <begin position="1899"/>
        <end position="1923"/>
    </location>
</feature>
<dbReference type="FunFam" id="3.30.1010.10:FF:000010">
    <property type="entry name" value="serine/threonine-protein kinase SMG1 isoform X1"/>
    <property type="match status" value="1"/>
</dbReference>
<dbReference type="EC" id="2.7.11.1" evidence="2"/>
<dbReference type="GO" id="GO:0005524">
    <property type="term" value="F:ATP binding"/>
    <property type="evidence" value="ECO:0007669"/>
    <property type="project" value="UniProtKB-KW"/>
</dbReference>
<keyword evidence="17" id="KW-1185">Reference proteome</keyword>
<dbReference type="InterPro" id="IPR050517">
    <property type="entry name" value="DDR_Repair_Kinase"/>
</dbReference>
<evidence type="ECO:0000256" key="12">
    <source>
        <dbReference type="SAM" id="MobiDB-lite"/>
    </source>
</evidence>
<feature type="domain" description="FATC" evidence="15">
    <location>
        <begin position="3591"/>
        <end position="3623"/>
    </location>
</feature>
<keyword evidence="7" id="KW-0067">ATP-binding</keyword>
<evidence type="ECO:0000259" key="14">
    <source>
        <dbReference type="PROSITE" id="PS51189"/>
    </source>
</evidence>
<protein>
    <recommendedName>
        <fullName evidence="2">non-specific serine/threonine protein kinase</fullName>
        <ecNumber evidence="2">2.7.11.1</ecNumber>
    </recommendedName>
</protein>
<comment type="catalytic activity">
    <reaction evidence="10">
        <text>L-seryl-[protein] + ATP = O-phospho-L-seryl-[protein] + ADP + H(+)</text>
        <dbReference type="Rhea" id="RHEA:17989"/>
        <dbReference type="Rhea" id="RHEA-COMP:9863"/>
        <dbReference type="Rhea" id="RHEA-COMP:11604"/>
        <dbReference type="ChEBI" id="CHEBI:15378"/>
        <dbReference type="ChEBI" id="CHEBI:29999"/>
        <dbReference type="ChEBI" id="CHEBI:30616"/>
        <dbReference type="ChEBI" id="CHEBI:83421"/>
        <dbReference type="ChEBI" id="CHEBI:456216"/>
        <dbReference type="EC" id="2.7.11.1"/>
    </reaction>
</comment>
<feature type="compositionally biased region" description="Acidic residues" evidence="12">
    <location>
        <begin position="1901"/>
        <end position="1921"/>
    </location>
</feature>
<dbReference type="GO" id="GO:0004674">
    <property type="term" value="F:protein serine/threonine kinase activity"/>
    <property type="evidence" value="ECO:0007669"/>
    <property type="project" value="UniProtKB-KW"/>
</dbReference>
<evidence type="ECO:0000256" key="4">
    <source>
        <dbReference type="ARBA" id="ARBA00022679"/>
    </source>
</evidence>
<dbReference type="PROSITE" id="PS50290">
    <property type="entry name" value="PI3_4_KINASE_3"/>
    <property type="match status" value="1"/>
</dbReference>
<evidence type="ECO:0000259" key="13">
    <source>
        <dbReference type="PROSITE" id="PS50290"/>
    </source>
</evidence>
<keyword evidence="4" id="KW-0808">Transferase</keyword>
<dbReference type="Pfam" id="PF02260">
    <property type="entry name" value="FATC"/>
    <property type="match status" value="1"/>
</dbReference>
<evidence type="ECO:0000313" key="16">
    <source>
        <dbReference type="EMBL" id="KAL3876959.1"/>
    </source>
</evidence>
<feature type="compositionally biased region" description="Basic and acidic residues" evidence="12">
    <location>
        <begin position="79"/>
        <end position="93"/>
    </location>
</feature>
<dbReference type="PROSITE" id="PS51190">
    <property type="entry name" value="FATC"/>
    <property type="match status" value="1"/>
</dbReference>
<dbReference type="SUPFAM" id="SSF48371">
    <property type="entry name" value="ARM repeat"/>
    <property type="match status" value="1"/>
</dbReference>
<dbReference type="SMART" id="SM01345">
    <property type="entry name" value="Rapamycin_bind"/>
    <property type="match status" value="1"/>
</dbReference>
<dbReference type="GO" id="GO:0000184">
    <property type="term" value="P:nuclear-transcribed mRNA catabolic process, nonsense-mediated decay"/>
    <property type="evidence" value="ECO:0007669"/>
    <property type="project" value="UniProtKB-KW"/>
</dbReference>
<evidence type="ECO:0000256" key="3">
    <source>
        <dbReference type="ARBA" id="ARBA00022527"/>
    </source>
</evidence>
<feature type="region of interest" description="Disordered" evidence="12">
    <location>
        <begin position="3530"/>
        <end position="3566"/>
    </location>
</feature>
<keyword evidence="6" id="KW-0418">Kinase</keyword>
<feature type="coiled-coil region" evidence="11">
    <location>
        <begin position="1969"/>
        <end position="2003"/>
    </location>
</feature>
<dbReference type="InterPro" id="IPR039414">
    <property type="entry name" value="SMG1_PIKKc"/>
</dbReference>
<dbReference type="InterPro" id="IPR011009">
    <property type="entry name" value="Kinase-like_dom_sf"/>
</dbReference>
<comment type="similarity">
    <text evidence="1">Belongs to the PI3/PI4-kinase family.</text>
</comment>
<evidence type="ECO:0000256" key="9">
    <source>
        <dbReference type="ARBA" id="ARBA00047899"/>
    </source>
</evidence>
<dbReference type="InterPro" id="IPR031559">
    <property type="entry name" value="SMG1"/>
</dbReference>
<feature type="compositionally biased region" description="Basic and acidic residues" evidence="12">
    <location>
        <begin position="111"/>
        <end position="128"/>
    </location>
</feature>